<feature type="region of interest" description="Disordered" evidence="6">
    <location>
        <begin position="710"/>
        <end position="766"/>
    </location>
</feature>
<dbReference type="Gene3D" id="3.30.160.60">
    <property type="entry name" value="Classic Zinc Finger"/>
    <property type="match status" value="3"/>
</dbReference>
<evidence type="ECO:0000256" key="6">
    <source>
        <dbReference type="SAM" id="MobiDB-lite"/>
    </source>
</evidence>
<dbReference type="SUPFAM" id="SSF57667">
    <property type="entry name" value="beta-beta-alpha zinc fingers"/>
    <property type="match status" value="2"/>
</dbReference>
<feature type="region of interest" description="Disordered" evidence="6">
    <location>
        <begin position="196"/>
        <end position="240"/>
    </location>
</feature>
<dbReference type="PROSITE" id="PS00028">
    <property type="entry name" value="ZINC_FINGER_C2H2_1"/>
    <property type="match status" value="2"/>
</dbReference>
<keyword evidence="2" id="KW-0677">Repeat</keyword>
<feature type="compositionally biased region" description="Basic residues" evidence="6">
    <location>
        <begin position="448"/>
        <end position="460"/>
    </location>
</feature>
<feature type="compositionally biased region" description="Polar residues" evidence="6">
    <location>
        <begin position="1"/>
        <end position="20"/>
    </location>
</feature>
<evidence type="ECO:0000256" key="5">
    <source>
        <dbReference type="PROSITE-ProRule" id="PRU00042"/>
    </source>
</evidence>
<comment type="caution">
    <text evidence="8">The sequence shown here is derived from an EMBL/GenBank/DDBJ whole genome shotgun (WGS) entry which is preliminary data.</text>
</comment>
<dbReference type="Pfam" id="PF00096">
    <property type="entry name" value="zf-C2H2"/>
    <property type="match status" value="2"/>
</dbReference>
<feature type="region of interest" description="Disordered" evidence="6">
    <location>
        <begin position="1"/>
        <end position="73"/>
    </location>
</feature>
<evidence type="ECO:0000256" key="1">
    <source>
        <dbReference type="ARBA" id="ARBA00022723"/>
    </source>
</evidence>
<protein>
    <recommendedName>
        <fullName evidence="7">C2H2-type domain-containing protein</fullName>
    </recommendedName>
</protein>
<reference evidence="8 9" key="1">
    <citation type="submission" date="2020-05" db="EMBL/GenBank/DDBJ databases">
        <title>Ceratocystis lukuohia genome.</title>
        <authorList>
            <person name="Harrington T.C."/>
            <person name="Kim K."/>
            <person name="Mayers C.G."/>
        </authorList>
    </citation>
    <scope>NUCLEOTIDE SEQUENCE [LARGE SCALE GENOMIC DNA]</scope>
    <source>
        <strain evidence="8 9">C4212</strain>
    </source>
</reference>
<keyword evidence="9" id="KW-1185">Reference proteome</keyword>
<dbReference type="PANTHER" id="PTHR24408">
    <property type="entry name" value="ZINC FINGER PROTEIN"/>
    <property type="match status" value="1"/>
</dbReference>
<feature type="compositionally biased region" description="Low complexity" evidence="6">
    <location>
        <begin position="370"/>
        <end position="390"/>
    </location>
</feature>
<evidence type="ECO:0000256" key="4">
    <source>
        <dbReference type="ARBA" id="ARBA00022833"/>
    </source>
</evidence>
<dbReference type="PANTHER" id="PTHR24408:SF58">
    <property type="entry name" value="TRANSCRIPTION FACTOR (TFIIIA), PUTATIVE (AFU_ORTHOLOGUE AFUA_1G05150)-RELATED"/>
    <property type="match status" value="1"/>
</dbReference>
<evidence type="ECO:0000259" key="7">
    <source>
        <dbReference type="PROSITE" id="PS50157"/>
    </source>
</evidence>
<dbReference type="InterPro" id="IPR036236">
    <property type="entry name" value="Znf_C2H2_sf"/>
</dbReference>
<keyword evidence="4" id="KW-0862">Zinc</keyword>
<feature type="domain" description="C2H2-type" evidence="7">
    <location>
        <begin position="618"/>
        <end position="647"/>
    </location>
</feature>
<sequence>MISSSHTPASAIHQNRQQLLQERRHKRQQSTPNANFDTIRIAPPHHQQPMAAPSSANLQHHRQSLGHRRGLSLDTRRQVLSNRQSVASATAAAAAAAAAGSVGMGHPTSSPVTTSAHEHRIMMSRSYINLSMEQENYLISPHSTPHSQRFDPASYDTTPIHFDSSFGPDMGLQSAPIAGKGFEFFTTDSPLTTPSFVYAESPTTAGNWMSEGDAQSQSQPQPQSQEESQSQSQAQSQIETQAHIQTQNQAEAQGGFQRHSRRISNGIMDRVTKFETLGMEPPQAQVQNQGQGQSQGQHQRQTQDSTRPTTPTNQNVASHTQAAYMPPTPMETPQERQDQDPQQQQQQSSQQKTSGSDGSQQQQHDSESLQDQVQTQQQQQQQVFQQQPQQSFPARFEDGYDESMEETVKPLRKQTARPLTSFDEMRQQAEHVSSHSRSQSQSQPHPQPHARGHGHSHSIHSVHSVSHPTMPNTPVKQITYTDPANMSQPPSAGYLNMNNVNAEFLKLQDQYVGVVNADVTHYHHAMMAGMMPPAAIPGMMYHSKSGMNPVQGLSLPDSPLHSRRTSPHRRTDSMASMASAASAASIASINIEETKTETGVTLEDIAQYIQGPEGDNKYSCLFEGCGKRFGRKENIKSHVQTHLNDRQYQCPTCQKCFVRQHDLKRHAKIHTGIKPYPCECGNSFARHDALTRHRQRGMCIGAFDGIVRKVVKRGRPRKKRPDMETRTEKSARTRRKNNLSISSTSSFSSESSGPESPHNDFDIDDDQGFDLMDVALPADCVIPGVGVPMPVSSRSTTSVTNPAMLTMTHNISLSGDYSGTHTVVATPHSYVSPDAILDSVVARSSPHVKSEYNTPPELSKSKSPTPCSRLFESESTPSATGSSASASTSTSVPASSEPSLPALTSAGTDVPTSTALMDDSLMSTISASGGSSSVSAAAMTQAPPLSDDDMLISSFGNDVLVLDRDTSVMMMDGFEAVSMFPATDDMFFSST</sequence>
<feature type="compositionally biased region" description="Low complexity" evidence="6">
    <location>
        <begin position="214"/>
        <end position="237"/>
    </location>
</feature>
<feature type="compositionally biased region" description="Low complexity" evidence="6">
    <location>
        <begin position="340"/>
        <end position="363"/>
    </location>
</feature>
<feature type="compositionally biased region" description="Polar residues" evidence="6">
    <location>
        <begin position="304"/>
        <end position="321"/>
    </location>
</feature>
<feature type="compositionally biased region" description="Low complexity" evidence="6">
    <location>
        <begin position="740"/>
        <end position="756"/>
    </location>
</feature>
<dbReference type="GeneID" id="98120969"/>
<feature type="compositionally biased region" description="Low complexity" evidence="6">
    <location>
        <begin position="435"/>
        <end position="444"/>
    </location>
</feature>
<dbReference type="RefSeq" id="XP_070856463.1">
    <property type="nucleotide sequence ID" value="XM_071004138.1"/>
</dbReference>
<gene>
    <name evidence="8" type="ORF">HOO65_080233</name>
</gene>
<feature type="compositionally biased region" description="Low complexity" evidence="6">
    <location>
        <begin position="873"/>
        <end position="899"/>
    </location>
</feature>
<evidence type="ECO:0000256" key="3">
    <source>
        <dbReference type="ARBA" id="ARBA00022771"/>
    </source>
</evidence>
<keyword evidence="1" id="KW-0479">Metal-binding</keyword>
<feature type="compositionally biased region" description="Low complexity" evidence="6">
    <location>
        <begin position="284"/>
        <end position="303"/>
    </location>
</feature>
<feature type="region of interest" description="Disordered" evidence="6">
    <location>
        <begin position="284"/>
        <end position="393"/>
    </location>
</feature>
<feature type="region of interest" description="Disordered" evidence="6">
    <location>
        <begin position="847"/>
        <end position="911"/>
    </location>
</feature>
<accession>A0ABR4MAI9</accession>
<dbReference type="SMART" id="SM00355">
    <property type="entry name" value="ZnF_C2H2"/>
    <property type="match status" value="2"/>
</dbReference>
<dbReference type="EMBL" id="JABSNW010000008">
    <property type="protein sequence ID" value="KAL2885283.1"/>
    <property type="molecule type" value="Genomic_DNA"/>
</dbReference>
<evidence type="ECO:0000256" key="2">
    <source>
        <dbReference type="ARBA" id="ARBA00022737"/>
    </source>
</evidence>
<dbReference type="InterPro" id="IPR013087">
    <property type="entry name" value="Znf_C2H2_type"/>
</dbReference>
<feature type="compositionally biased region" description="Basic and acidic residues" evidence="6">
    <location>
        <begin position="721"/>
        <end position="731"/>
    </location>
</feature>
<feature type="compositionally biased region" description="Polar residues" evidence="6">
    <location>
        <begin position="469"/>
        <end position="481"/>
    </location>
</feature>
<evidence type="ECO:0000313" key="9">
    <source>
        <dbReference type="Proteomes" id="UP001610728"/>
    </source>
</evidence>
<feature type="domain" description="C2H2-type" evidence="7">
    <location>
        <begin position="648"/>
        <end position="675"/>
    </location>
</feature>
<feature type="region of interest" description="Disordered" evidence="6">
    <location>
        <begin position="400"/>
        <end position="419"/>
    </location>
</feature>
<feature type="compositionally biased region" description="Basic residues" evidence="6">
    <location>
        <begin position="59"/>
        <end position="70"/>
    </location>
</feature>
<keyword evidence="3 5" id="KW-0863">Zinc-finger</keyword>
<feature type="compositionally biased region" description="Basic residues" evidence="6">
    <location>
        <begin position="710"/>
        <end position="720"/>
    </location>
</feature>
<feature type="region of interest" description="Disordered" evidence="6">
    <location>
        <begin position="425"/>
        <end position="481"/>
    </location>
</feature>
<proteinExistence type="predicted"/>
<feature type="compositionally biased region" description="Polar residues" evidence="6">
    <location>
        <begin position="196"/>
        <end position="207"/>
    </location>
</feature>
<evidence type="ECO:0000313" key="8">
    <source>
        <dbReference type="EMBL" id="KAL2885283.1"/>
    </source>
</evidence>
<feature type="compositionally biased region" description="Low complexity" evidence="6">
    <location>
        <begin position="42"/>
        <end position="53"/>
    </location>
</feature>
<name>A0ABR4MAI9_9PEZI</name>
<dbReference type="Proteomes" id="UP001610728">
    <property type="component" value="Unassembled WGS sequence"/>
</dbReference>
<organism evidence="8 9">
    <name type="scientific">Ceratocystis lukuohia</name>
    <dbReference type="NCBI Taxonomy" id="2019550"/>
    <lineage>
        <taxon>Eukaryota</taxon>
        <taxon>Fungi</taxon>
        <taxon>Dikarya</taxon>
        <taxon>Ascomycota</taxon>
        <taxon>Pezizomycotina</taxon>
        <taxon>Sordariomycetes</taxon>
        <taxon>Hypocreomycetidae</taxon>
        <taxon>Microascales</taxon>
        <taxon>Ceratocystidaceae</taxon>
        <taxon>Ceratocystis</taxon>
    </lineage>
</organism>
<dbReference type="PROSITE" id="PS50157">
    <property type="entry name" value="ZINC_FINGER_C2H2_2"/>
    <property type="match status" value="2"/>
</dbReference>